<dbReference type="InterPro" id="IPR029021">
    <property type="entry name" value="Prot-tyrosine_phosphatase-like"/>
</dbReference>
<reference evidence="5" key="1">
    <citation type="submission" date="2022-10" db="EMBL/GenBank/DDBJ databases">
        <title>Tapping the CABI collections for fungal endophytes: first genome assemblies for Collariella, Neodidymelliopsis, Ascochyta clinopodiicola, Didymella pomorum, Didymosphaeria variabile, Neocosmospora piperis and Neocucurbitaria cava.</title>
        <authorList>
            <person name="Hill R."/>
        </authorList>
    </citation>
    <scope>NUCLEOTIDE SEQUENCE</scope>
    <source>
        <strain evidence="5">IMI 356814</strain>
    </source>
</reference>
<dbReference type="PROSITE" id="PS00383">
    <property type="entry name" value="TYR_PHOSPHATASE_1"/>
    <property type="match status" value="1"/>
</dbReference>
<proteinExistence type="predicted"/>
<evidence type="ECO:0000313" key="6">
    <source>
        <dbReference type="Proteomes" id="UP001140560"/>
    </source>
</evidence>
<evidence type="ECO:0000256" key="1">
    <source>
        <dbReference type="ARBA" id="ARBA00004496"/>
    </source>
</evidence>
<evidence type="ECO:0000256" key="4">
    <source>
        <dbReference type="SAM" id="MobiDB-lite"/>
    </source>
</evidence>
<evidence type="ECO:0000256" key="3">
    <source>
        <dbReference type="ARBA" id="ARBA00022801"/>
    </source>
</evidence>
<comment type="subcellular location">
    <subcellularLocation>
        <location evidence="1">Cytoplasm</location>
    </subcellularLocation>
</comment>
<dbReference type="Gene3D" id="3.90.190.10">
    <property type="entry name" value="Protein tyrosine phosphatase superfamily"/>
    <property type="match status" value="1"/>
</dbReference>
<gene>
    <name evidence="5" type="primary">SIW14</name>
    <name evidence="5" type="ORF">N0V83_008853</name>
</gene>
<accession>A0A9W9CJ29</accession>
<protein>
    <submittedName>
        <fullName evidence="5">Tyrosine-protein phosphatase siw14</fullName>
        <ecNumber evidence="5">3.1.3.48</ecNumber>
    </submittedName>
</protein>
<keyword evidence="2" id="KW-0963">Cytoplasm</keyword>
<dbReference type="FunFam" id="3.90.190.10:FF:000035">
    <property type="entry name" value="Tyrosine phosphatase, putative"/>
    <property type="match status" value="1"/>
</dbReference>
<dbReference type="GO" id="GO:0005737">
    <property type="term" value="C:cytoplasm"/>
    <property type="evidence" value="ECO:0007669"/>
    <property type="project" value="UniProtKB-SubCell"/>
</dbReference>
<feature type="region of interest" description="Disordered" evidence="4">
    <location>
        <begin position="262"/>
        <end position="286"/>
    </location>
</feature>
<dbReference type="GO" id="GO:0052840">
    <property type="term" value="F:inositol diphosphate tetrakisphosphate diphosphatase activity"/>
    <property type="evidence" value="ECO:0007669"/>
    <property type="project" value="TreeGrafter"/>
</dbReference>
<dbReference type="EMBL" id="JAPEUY010000016">
    <property type="protein sequence ID" value="KAJ4365235.1"/>
    <property type="molecule type" value="Genomic_DNA"/>
</dbReference>
<dbReference type="PANTHER" id="PTHR31126:SF48">
    <property type="entry name" value="INOSITOL PHOSPHATASE SIW14"/>
    <property type="match status" value="1"/>
</dbReference>
<dbReference type="SUPFAM" id="SSF52799">
    <property type="entry name" value="(Phosphotyrosine protein) phosphatases II"/>
    <property type="match status" value="1"/>
</dbReference>
<evidence type="ECO:0000256" key="2">
    <source>
        <dbReference type="ARBA" id="ARBA00022490"/>
    </source>
</evidence>
<dbReference type="InterPro" id="IPR016130">
    <property type="entry name" value="Tyr_Pase_AS"/>
</dbReference>
<dbReference type="AlphaFoldDB" id="A0A9W9CJ29"/>
<sequence>MSITNGKVVTPARQGVIARENKNSAQEGMAEMYEKIKTFLRGLGLSASAGLTHHASVTTHEDLPHDHECSVACMAESRGTTTPAASIRSASERLHSLIPPTNYGAVLPGHIFRSSYPEEKNYEFLKDLKIKSILTLVPEPISPEYEEFMKDAGIQHFRVHIKANKGEVRVDSCEMSRALSLIMDRTNHPILIHCNKGKHRTGCTVACFRRILGIDMDAIRDEYHTYAGLKARFLDEVFFENFDLNSVMWMARKEGWVLPDSAVAPPSPPESLVSMSTGMATGKPSV</sequence>
<dbReference type="PANTHER" id="PTHR31126">
    <property type="entry name" value="TYROSINE-PROTEIN PHOSPHATASE"/>
    <property type="match status" value="1"/>
</dbReference>
<dbReference type="OrthoDB" id="6375174at2759"/>
<keyword evidence="6" id="KW-1185">Reference proteome</keyword>
<comment type="caution">
    <text evidence="5">The sequence shown here is derived from an EMBL/GenBank/DDBJ whole genome shotgun (WGS) entry which is preliminary data.</text>
</comment>
<organism evidence="5 6">
    <name type="scientific">Neocucurbitaria cava</name>
    <dbReference type="NCBI Taxonomy" id="798079"/>
    <lineage>
        <taxon>Eukaryota</taxon>
        <taxon>Fungi</taxon>
        <taxon>Dikarya</taxon>
        <taxon>Ascomycota</taxon>
        <taxon>Pezizomycotina</taxon>
        <taxon>Dothideomycetes</taxon>
        <taxon>Pleosporomycetidae</taxon>
        <taxon>Pleosporales</taxon>
        <taxon>Pleosporineae</taxon>
        <taxon>Cucurbitariaceae</taxon>
        <taxon>Neocucurbitaria</taxon>
    </lineage>
</organism>
<name>A0A9W9CJ29_9PLEO</name>
<evidence type="ECO:0000313" key="5">
    <source>
        <dbReference type="EMBL" id="KAJ4365235.1"/>
    </source>
</evidence>
<keyword evidence="3 5" id="KW-0378">Hydrolase</keyword>
<dbReference type="Proteomes" id="UP001140560">
    <property type="component" value="Unassembled WGS sequence"/>
</dbReference>
<dbReference type="InterPro" id="IPR004861">
    <property type="entry name" value="Siw14-like"/>
</dbReference>
<dbReference type="GO" id="GO:0004725">
    <property type="term" value="F:protein tyrosine phosphatase activity"/>
    <property type="evidence" value="ECO:0007669"/>
    <property type="project" value="UniProtKB-EC"/>
</dbReference>
<dbReference type="EC" id="3.1.3.48" evidence="5"/>
<dbReference type="Pfam" id="PF03162">
    <property type="entry name" value="Y_phosphatase2"/>
    <property type="match status" value="1"/>
</dbReference>